<sequence length="476" mass="53419">MPRRSSRVNPGVSTSPDQGDLDCALSSTKKSTKRPRSTDNLPQRSKTRTTPKKSRYFKRAKKNPVDELSASGSDVASSPTSAETATAADSYVPETDDEEENEQSLDDEDDQEYESENGPTARKQNIKTPKGVPRKGKELEGTPISKGKELWREGVRTGLGPGKEVFIELPQARDAGDIPYEDHTIHPNTLLFLEDLKANNNREWLKRHDSDYRTSKKDWDTFVEQLSEKIIEKDSTIPELPVKDLVFRIYRDVRFTNDPTPYKVRDDLNWFQIAVVRTAFLAVLSDDVSHTSQQRGPVLAAKALMRLIMSTWNRESVSSTTQIEFNVSISPSNNIVSPGSGLWMPDGGRLARLRRDIDSQSERIKLVLSHPDVRKSIFDGIPNDEKKVVKSFVSQNQENALKTKPKGYDSDNPNIELLRLRSFTINKKLRDREVLGGAALDGIAAVIETMVPFTLIGQVTYLNSVVMPDAETDEES</sequence>
<accession>A0ACB8UY66</accession>
<gene>
    <name evidence="1" type="ORF">LOY88_002896</name>
</gene>
<evidence type="ECO:0000313" key="1">
    <source>
        <dbReference type="EMBL" id="KAI2387752.1"/>
    </source>
</evidence>
<proteinExistence type="predicted"/>
<reference evidence="1" key="1">
    <citation type="journal article" date="2022" name="bioRxiv">
        <title>Population genetic analysis of Ophidiomyces ophidiicola, the causative agent of snake fungal disease, indicates recent introductions to the USA.</title>
        <authorList>
            <person name="Ladner J.T."/>
            <person name="Palmer J.M."/>
            <person name="Ettinger C.L."/>
            <person name="Stajich J.E."/>
            <person name="Farrell T.M."/>
            <person name="Glorioso B.M."/>
            <person name="Lawson B."/>
            <person name="Price S.J."/>
            <person name="Stengle A.G."/>
            <person name="Grear D.A."/>
            <person name="Lorch J.M."/>
        </authorList>
    </citation>
    <scope>NUCLEOTIDE SEQUENCE</scope>
    <source>
        <strain evidence="1">NWHC 24266-5</strain>
    </source>
</reference>
<protein>
    <submittedName>
        <fullName evidence="1">Uncharacterized protein</fullName>
    </submittedName>
</protein>
<name>A0ACB8UY66_9EURO</name>
<organism evidence="1">
    <name type="scientific">Ophidiomyces ophidiicola</name>
    <dbReference type="NCBI Taxonomy" id="1387563"/>
    <lineage>
        <taxon>Eukaryota</taxon>
        <taxon>Fungi</taxon>
        <taxon>Dikarya</taxon>
        <taxon>Ascomycota</taxon>
        <taxon>Pezizomycotina</taxon>
        <taxon>Eurotiomycetes</taxon>
        <taxon>Eurotiomycetidae</taxon>
        <taxon>Onygenales</taxon>
        <taxon>Onygenaceae</taxon>
        <taxon>Ophidiomyces</taxon>
    </lineage>
</organism>
<dbReference type="EMBL" id="JALBCA010000036">
    <property type="protein sequence ID" value="KAI2387752.1"/>
    <property type="molecule type" value="Genomic_DNA"/>
</dbReference>
<comment type="caution">
    <text evidence="1">The sequence shown here is derived from an EMBL/GenBank/DDBJ whole genome shotgun (WGS) entry which is preliminary data.</text>
</comment>